<keyword evidence="4" id="KW-0548">Nucleotidyltransferase</keyword>
<comment type="subunit">
    <text evidence="4">Monomer.</text>
</comment>
<dbReference type="HAMAP" id="MF_01113">
    <property type="entry name" value="DNApol_IV"/>
    <property type="match status" value="1"/>
</dbReference>
<keyword evidence="4" id="KW-0238">DNA-binding</keyword>
<keyword evidence="7" id="KW-1185">Reference proteome</keyword>
<comment type="subcellular location">
    <subcellularLocation>
        <location evidence="4">Cytoplasm</location>
    </subcellularLocation>
</comment>
<keyword evidence="2 4" id="KW-0515">Mutator protein</keyword>
<dbReference type="PANTHER" id="PTHR11076:SF33">
    <property type="entry name" value="DNA POLYMERASE KAPPA"/>
    <property type="match status" value="1"/>
</dbReference>
<comment type="caution">
    <text evidence="6">The sequence shown here is derived from an EMBL/GenBank/DDBJ whole genome shotgun (WGS) entry which is preliminary data.</text>
</comment>
<dbReference type="EMBL" id="BAABEZ010000022">
    <property type="protein sequence ID" value="GAA4454505.1"/>
    <property type="molecule type" value="Genomic_DNA"/>
</dbReference>
<dbReference type="InterPro" id="IPR043128">
    <property type="entry name" value="Rev_trsase/Diguanyl_cyclase"/>
</dbReference>
<evidence type="ECO:0000256" key="4">
    <source>
        <dbReference type="HAMAP-Rule" id="MF_01113"/>
    </source>
</evidence>
<feature type="binding site" evidence="4">
    <location>
        <position position="103"/>
    </location>
    <ligand>
        <name>Mg(2+)</name>
        <dbReference type="ChEBI" id="CHEBI:18420"/>
    </ligand>
</feature>
<dbReference type="Pfam" id="PF00817">
    <property type="entry name" value="IMS"/>
    <property type="match status" value="1"/>
</dbReference>
<keyword evidence="4" id="KW-0234">DNA repair</keyword>
<protein>
    <recommendedName>
        <fullName evidence="4">DNA polymerase IV</fullName>
        <shortName evidence="4">Pol IV</shortName>
        <ecNumber evidence="4">2.7.7.7</ecNumber>
    </recommendedName>
</protein>
<comment type="function">
    <text evidence="4">Poorly processive, error-prone DNA polymerase involved in untargeted mutagenesis. Copies undamaged DNA at stalled replication forks, which arise in vivo from mismatched or misaligned primer ends. These misaligned primers can be extended by PolIV. Exhibits no 3'-5' exonuclease (proofreading) activity. May be involved in translesional synthesis, in conjunction with the beta clamp from PolIII.</text>
</comment>
<name>A0ABP8MSY9_9BACT</name>
<sequence>MERHIVHCDLDTFFVSVERLQRPDLIGKPVLVGGSAGRGVVASCSYEARQFGVHSAMPMKQALQLCPEAILVRGDHDKYAQYSRMVTEIIAGSAPVFEKASIDEHYMDLTGMDKYFSCWKWARELRQKIIRETGLPISFGLSSGKTVSKIATGLAKPCGELYVVPGEEKTFLAPLPVKKIPMAGKQTVQKLARMGIHKIEAIQKIDVSVMERALGVHGVSLWKKANGLDDAPVVPHGERKSLSKEWTFEQDLSDQDQLQQYVKTMVDDLTFSLRREGRLCACVTLKMRYSNFETFTRQLTIPYSCSERVIAQKALELLQQAYKPGTKIRLIGIRLSELVSGSYQIDLFNDVLTDINLSKAMDGIRNKYGTELIRRGQRVQRSRKDDAQRVSA</sequence>
<comment type="catalytic activity">
    <reaction evidence="4">
        <text>DNA(n) + a 2'-deoxyribonucleoside 5'-triphosphate = DNA(n+1) + diphosphate</text>
        <dbReference type="Rhea" id="RHEA:22508"/>
        <dbReference type="Rhea" id="RHEA-COMP:17339"/>
        <dbReference type="Rhea" id="RHEA-COMP:17340"/>
        <dbReference type="ChEBI" id="CHEBI:33019"/>
        <dbReference type="ChEBI" id="CHEBI:61560"/>
        <dbReference type="ChEBI" id="CHEBI:173112"/>
        <dbReference type="EC" id="2.7.7.7"/>
    </reaction>
</comment>
<dbReference type="InterPro" id="IPR001126">
    <property type="entry name" value="UmuC"/>
</dbReference>
<comment type="similarity">
    <text evidence="1 4">Belongs to the DNA polymerase type-Y family.</text>
</comment>
<evidence type="ECO:0000256" key="2">
    <source>
        <dbReference type="ARBA" id="ARBA00022457"/>
    </source>
</evidence>
<dbReference type="Gene3D" id="1.10.150.20">
    <property type="entry name" value="5' to 3' exonuclease, C-terminal subdomain"/>
    <property type="match status" value="1"/>
</dbReference>
<evidence type="ECO:0000313" key="7">
    <source>
        <dbReference type="Proteomes" id="UP001501410"/>
    </source>
</evidence>
<keyword evidence="4" id="KW-0963">Cytoplasm</keyword>
<dbReference type="InterPro" id="IPR017961">
    <property type="entry name" value="DNA_pol_Y-fam_little_finger"/>
</dbReference>
<keyword evidence="4" id="KW-0227">DNA damage</keyword>
<feature type="site" description="Substrate discrimination" evidence="4">
    <location>
        <position position="14"/>
    </location>
</feature>
<feature type="active site" evidence="4">
    <location>
        <position position="104"/>
    </location>
</feature>
<dbReference type="RefSeq" id="WP_344825294.1">
    <property type="nucleotide sequence ID" value="NZ_BAABEZ010000022.1"/>
</dbReference>
<dbReference type="SUPFAM" id="SSF100879">
    <property type="entry name" value="Lesion bypass DNA polymerase (Y-family), little finger domain"/>
    <property type="match status" value="1"/>
</dbReference>
<dbReference type="PANTHER" id="PTHR11076">
    <property type="entry name" value="DNA REPAIR POLYMERASE UMUC / TRANSFERASE FAMILY MEMBER"/>
    <property type="match status" value="1"/>
</dbReference>
<dbReference type="Gene3D" id="3.30.70.270">
    <property type="match status" value="1"/>
</dbReference>
<dbReference type="InterPro" id="IPR050116">
    <property type="entry name" value="DNA_polymerase-Y"/>
</dbReference>
<feature type="domain" description="UmuC" evidence="5">
    <location>
        <begin position="5"/>
        <end position="184"/>
    </location>
</feature>
<organism evidence="6 7">
    <name type="scientific">Rurimicrobium arvi</name>
    <dbReference type="NCBI Taxonomy" id="2049916"/>
    <lineage>
        <taxon>Bacteria</taxon>
        <taxon>Pseudomonadati</taxon>
        <taxon>Bacteroidota</taxon>
        <taxon>Chitinophagia</taxon>
        <taxon>Chitinophagales</taxon>
        <taxon>Chitinophagaceae</taxon>
        <taxon>Rurimicrobium</taxon>
    </lineage>
</organism>
<keyword evidence="4" id="KW-0479">Metal-binding</keyword>
<dbReference type="NCBIfam" id="NF002677">
    <property type="entry name" value="PRK02406.1"/>
    <property type="match status" value="1"/>
</dbReference>
<dbReference type="CDD" id="cd03586">
    <property type="entry name" value="PolY_Pol_IV_kappa"/>
    <property type="match status" value="1"/>
</dbReference>
<dbReference type="EC" id="2.7.7.7" evidence="4"/>
<keyword evidence="4" id="KW-0235">DNA replication</keyword>
<reference evidence="7" key="1">
    <citation type="journal article" date="2019" name="Int. J. Syst. Evol. Microbiol.">
        <title>The Global Catalogue of Microorganisms (GCM) 10K type strain sequencing project: providing services to taxonomists for standard genome sequencing and annotation.</title>
        <authorList>
            <consortium name="The Broad Institute Genomics Platform"/>
            <consortium name="The Broad Institute Genome Sequencing Center for Infectious Disease"/>
            <person name="Wu L."/>
            <person name="Ma J."/>
        </authorList>
    </citation>
    <scope>NUCLEOTIDE SEQUENCE [LARGE SCALE GENOMIC DNA]</scope>
    <source>
        <strain evidence="7">JCM 31921</strain>
    </source>
</reference>
<proteinExistence type="inferred from homology"/>
<accession>A0ABP8MSY9</accession>
<feature type="binding site" evidence="4">
    <location>
        <position position="9"/>
    </location>
    <ligand>
        <name>Mg(2+)</name>
        <dbReference type="ChEBI" id="CHEBI:18420"/>
    </ligand>
</feature>
<dbReference type="SUPFAM" id="SSF56672">
    <property type="entry name" value="DNA/RNA polymerases"/>
    <property type="match status" value="1"/>
</dbReference>
<dbReference type="Gene3D" id="3.30.1490.100">
    <property type="entry name" value="DNA polymerase, Y-family, little finger domain"/>
    <property type="match status" value="1"/>
</dbReference>
<evidence type="ECO:0000256" key="3">
    <source>
        <dbReference type="ARBA" id="ARBA00022932"/>
    </source>
</evidence>
<dbReference type="Gene3D" id="3.40.1170.60">
    <property type="match status" value="1"/>
</dbReference>
<comment type="cofactor">
    <cofactor evidence="4">
        <name>Mg(2+)</name>
        <dbReference type="ChEBI" id="CHEBI:18420"/>
    </cofactor>
    <text evidence="4">Binds 2 magnesium ions per subunit.</text>
</comment>
<keyword evidence="4" id="KW-0808">Transferase</keyword>
<gene>
    <name evidence="4 6" type="primary">dinB</name>
    <name evidence="6" type="ORF">GCM10023092_16620</name>
</gene>
<dbReference type="InterPro" id="IPR036775">
    <property type="entry name" value="DNA_pol_Y-fam_lit_finger_sf"/>
</dbReference>
<evidence type="ECO:0000256" key="1">
    <source>
        <dbReference type="ARBA" id="ARBA00010945"/>
    </source>
</evidence>
<dbReference type="InterPro" id="IPR043502">
    <property type="entry name" value="DNA/RNA_pol_sf"/>
</dbReference>
<keyword evidence="4" id="KW-0460">Magnesium</keyword>
<dbReference type="Proteomes" id="UP001501410">
    <property type="component" value="Unassembled WGS sequence"/>
</dbReference>
<keyword evidence="3 4" id="KW-0239">DNA-directed DNA polymerase</keyword>
<dbReference type="Pfam" id="PF11799">
    <property type="entry name" value="IMS_C"/>
    <property type="match status" value="1"/>
</dbReference>
<evidence type="ECO:0000313" key="6">
    <source>
        <dbReference type="EMBL" id="GAA4454505.1"/>
    </source>
</evidence>
<dbReference type="PROSITE" id="PS50173">
    <property type="entry name" value="UMUC"/>
    <property type="match status" value="1"/>
</dbReference>
<evidence type="ECO:0000259" key="5">
    <source>
        <dbReference type="PROSITE" id="PS50173"/>
    </source>
</evidence>
<dbReference type="InterPro" id="IPR022880">
    <property type="entry name" value="DNApol_IV"/>
</dbReference>